<gene>
    <name evidence="4" type="ORF">G7Y89_g4516</name>
</gene>
<evidence type="ECO:0008006" key="6">
    <source>
        <dbReference type="Google" id="ProtNLM"/>
    </source>
</evidence>
<evidence type="ECO:0000313" key="4">
    <source>
        <dbReference type="EMBL" id="KAF4633601.1"/>
    </source>
</evidence>
<organism evidence="4 5">
    <name type="scientific">Cudoniella acicularis</name>
    <dbReference type="NCBI Taxonomy" id="354080"/>
    <lineage>
        <taxon>Eukaryota</taxon>
        <taxon>Fungi</taxon>
        <taxon>Dikarya</taxon>
        <taxon>Ascomycota</taxon>
        <taxon>Pezizomycotina</taxon>
        <taxon>Leotiomycetes</taxon>
        <taxon>Helotiales</taxon>
        <taxon>Tricladiaceae</taxon>
        <taxon>Cudoniella</taxon>
    </lineage>
</organism>
<dbReference type="Gene3D" id="3.40.50.300">
    <property type="entry name" value="P-loop containing nucleotide triphosphate hydrolases"/>
    <property type="match status" value="1"/>
</dbReference>
<feature type="domain" description="SNTX MACPF/CDC-like" evidence="1">
    <location>
        <begin position="8"/>
        <end position="255"/>
    </location>
</feature>
<dbReference type="PANTHER" id="PTHR32046">
    <property type="entry name" value="G DOMAIN-CONTAINING PROTEIN"/>
    <property type="match status" value="1"/>
</dbReference>
<dbReference type="InterPro" id="IPR027417">
    <property type="entry name" value="P-loop_NTPase"/>
</dbReference>
<dbReference type="AlphaFoldDB" id="A0A8H4RQK6"/>
<evidence type="ECO:0000259" key="2">
    <source>
        <dbReference type="Pfam" id="PF24676"/>
    </source>
</evidence>
<dbReference type="Proteomes" id="UP000566819">
    <property type="component" value="Unassembled WGS sequence"/>
</dbReference>
<proteinExistence type="predicted"/>
<dbReference type="SUPFAM" id="SSF52540">
    <property type="entry name" value="P-loop containing nucleoside triphosphate hydrolases"/>
    <property type="match status" value="1"/>
</dbReference>
<keyword evidence="5" id="KW-1185">Reference proteome</keyword>
<comment type="caution">
    <text evidence="4">The sequence shown here is derived from an EMBL/GenBank/DDBJ whole genome shotgun (WGS) entry which is preliminary data.</text>
</comment>
<dbReference type="InterPro" id="IPR056072">
    <property type="entry name" value="SNTX_MACPF/CDC-like_dom"/>
</dbReference>
<evidence type="ECO:0000259" key="3">
    <source>
        <dbReference type="Pfam" id="PF26633"/>
    </source>
</evidence>
<reference evidence="4 5" key="1">
    <citation type="submission" date="2020-03" db="EMBL/GenBank/DDBJ databases">
        <title>Draft Genome Sequence of Cudoniella acicularis.</title>
        <authorList>
            <person name="Buettner E."/>
            <person name="Kellner H."/>
        </authorList>
    </citation>
    <scope>NUCLEOTIDE SEQUENCE [LARGE SCALE GENOMIC DNA]</scope>
    <source>
        <strain evidence="4 5">DSM 108380</strain>
    </source>
</reference>
<name>A0A8H4RQK6_9HELO</name>
<dbReference type="Pfam" id="PF26633">
    <property type="entry name" value="DUF8206"/>
    <property type="match status" value="1"/>
</dbReference>
<evidence type="ECO:0000313" key="5">
    <source>
        <dbReference type="Proteomes" id="UP000566819"/>
    </source>
</evidence>
<protein>
    <recommendedName>
        <fullName evidence="6">G domain-containing protein</fullName>
    </recommendedName>
</protein>
<dbReference type="Pfam" id="PF24674">
    <property type="entry name" value="MACPF_SNTX"/>
    <property type="match status" value="1"/>
</dbReference>
<dbReference type="Pfam" id="PF24676">
    <property type="entry name" value="DUF7656"/>
    <property type="match status" value="1"/>
</dbReference>
<sequence>MFGSSMLKRPALGQAAPLGTLYDARNDSFVGISILKENLPEEAIKMTQTHSMDVKIRRSNTYKEKFNHMGMEAGLSASFLAGLVDVEGSGKFLKDKARGSMFTQVSLCYDTTTVEESLNFSSMKDYLQFDRFKAEYATHVVTSIAWGAKCIVTAQYKLSREEDRGHFSGRLEAKLATLGVGGGGLTDISVEKGKGDLQSQFELTVYGDVLAQGGFLPTDIESAKQFLAKVPEYIASQNGGKGKPLLYTLMPIQMITMFFQLPIKVDDIIVQLSYECLEKFVQLFDEVRMAQQKLTEYHTRVQNHRFCLPPTYIRDVTDQLGGLNAAESNLKSRYAATLKEVRAGAADAAKLWKLHEKFSGGDFAPEKLASMAHMYTEKLDFVDLVETAGATYIGYQRSLATELMKHTAENAKTNKKTVVFVVDCDATGHQLEKVHITHRRGGRMITEDLLEYQKLMSDNCLMEYSKEHLDRSQTSKPITRKAVKIPCPNLYCQPSPPTDWICFTCHAPVEFGHVDDFLYCECGRCHYKHWGFKCKSEKHDLTFAKYDDTKLRTLLEALEPFEELNILILGETGVGKSTWINAFINYITFDSLREAMNAGDLKYAIPFSFSTQRGDNNGTLVPTTIKYGSSEDENNSSLGESATQRTIVHAVLIGETRVRLIDTPGIGDTRGVDQDKKNMEDILATLAQYPKIHGILILIPPNTTRLSTMFQFCIKELLTHLHRNAVRNMVFGFTNTGPDLKPGDTFTPLNTILSKYKEANLQLAHRTVYCFESESFRYLAAHKKGFDMGRYDGNASSWQWSVDECERLIAHFQSISPHLVESTISLNQARQIVLQLARPMAKITEIIKSTIAVNKDDLEDLKTKNLNKADLEKKLTVAKHVLAPEALPMPRTVCTNSKCIDYHRDVESEEVAIVYKTICHDGCSARGLIKSLRTCSAIRAIRGTCKICEHHVNEHMHIAYELRPKTEIVINQDVAKLLEEGETSIAAQKQLIEIKEQKVKEFLGEHDKIQEAACQFSLFLKRNSIAAYNDATIDYLDQQIREETGKVTFGGGKRDRLDRLEASRREHEEMVKTLEESMKLGDGGEPMNENGVQDTLGNLYKLPHYGKILKDIKRVVDHTQEASCREKSYSTRAGSHWVSKSVSKKVENGSKPAYRQWPFDTTIVEYAEVGQEGCGKLPSSAPGDARLRLSRPIEQAGIVRVETAPVATS</sequence>
<evidence type="ECO:0000259" key="1">
    <source>
        <dbReference type="Pfam" id="PF24674"/>
    </source>
</evidence>
<dbReference type="OrthoDB" id="8954335at2759"/>
<feature type="domain" description="DUF7656" evidence="2">
    <location>
        <begin position="413"/>
        <end position="454"/>
    </location>
</feature>
<dbReference type="EMBL" id="JAAMPI010000246">
    <property type="protein sequence ID" value="KAF4633601.1"/>
    <property type="molecule type" value="Genomic_DNA"/>
</dbReference>
<dbReference type="PANTHER" id="PTHR32046:SF11">
    <property type="entry name" value="IMMUNE-ASSOCIATED NUCLEOTIDE-BINDING PROTEIN 10-LIKE"/>
    <property type="match status" value="1"/>
</dbReference>
<accession>A0A8H4RQK6</accession>
<dbReference type="InterPro" id="IPR056073">
    <property type="entry name" value="DUF7656"/>
</dbReference>
<feature type="domain" description="DUF8206" evidence="3">
    <location>
        <begin position="887"/>
        <end position="961"/>
    </location>
</feature>
<dbReference type="InterPro" id="IPR058519">
    <property type="entry name" value="DUF8206"/>
</dbReference>